<organism evidence="6 7">
    <name type="scientific">Desulfobaculum xiamenense</name>
    <dbReference type="NCBI Taxonomy" id="995050"/>
    <lineage>
        <taxon>Bacteria</taxon>
        <taxon>Pseudomonadati</taxon>
        <taxon>Thermodesulfobacteriota</taxon>
        <taxon>Desulfovibrionia</taxon>
        <taxon>Desulfovibrionales</taxon>
        <taxon>Desulfovibrionaceae</taxon>
        <taxon>Desulfobaculum</taxon>
    </lineage>
</organism>
<dbReference type="Proteomes" id="UP000580856">
    <property type="component" value="Unassembled WGS sequence"/>
</dbReference>
<comment type="similarity">
    <text evidence="1">Belongs to the ABC transporter superfamily.</text>
</comment>
<evidence type="ECO:0000256" key="3">
    <source>
        <dbReference type="ARBA" id="ARBA00022741"/>
    </source>
</evidence>
<proteinExistence type="inferred from homology"/>
<dbReference type="GO" id="GO:0043190">
    <property type="term" value="C:ATP-binding cassette (ABC) transporter complex"/>
    <property type="evidence" value="ECO:0007669"/>
    <property type="project" value="TreeGrafter"/>
</dbReference>
<dbReference type="InterPro" id="IPR050095">
    <property type="entry name" value="ECF_ABC_transporter_ATP-bd"/>
</dbReference>
<feature type="domain" description="ABC transporter" evidence="5">
    <location>
        <begin position="243"/>
        <end position="461"/>
    </location>
</feature>
<dbReference type="Gene3D" id="3.40.50.300">
    <property type="entry name" value="P-loop containing nucleotide triphosphate hydrolases"/>
    <property type="match status" value="2"/>
</dbReference>
<evidence type="ECO:0000256" key="2">
    <source>
        <dbReference type="ARBA" id="ARBA00022448"/>
    </source>
</evidence>
<evidence type="ECO:0000313" key="6">
    <source>
        <dbReference type="EMBL" id="NJB68728.1"/>
    </source>
</evidence>
<accession>A0A846QKL2</accession>
<name>A0A846QKL2_9BACT</name>
<evidence type="ECO:0000256" key="4">
    <source>
        <dbReference type="ARBA" id="ARBA00022840"/>
    </source>
</evidence>
<keyword evidence="2" id="KW-0813">Transport</keyword>
<dbReference type="GO" id="GO:0042626">
    <property type="term" value="F:ATPase-coupled transmembrane transporter activity"/>
    <property type="evidence" value="ECO:0007669"/>
    <property type="project" value="TreeGrafter"/>
</dbReference>
<dbReference type="InterPro" id="IPR015856">
    <property type="entry name" value="ABC_transpr_CbiO/EcfA_su"/>
</dbReference>
<dbReference type="AlphaFoldDB" id="A0A846QKL2"/>
<dbReference type="EC" id="3.6.3.-" evidence="6"/>
<keyword evidence="4 6" id="KW-0067">ATP-binding</keyword>
<dbReference type="InterPro" id="IPR003593">
    <property type="entry name" value="AAA+_ATPase"/>
</dbReference>
<gene>
    <name evidence="6" type="ORF">GGQ74_002401</name>
</gene>
<protein>
    <submittedName>
        <fullName evidence="6">Energy-coupling factor transport system ATP-binding protein</fullName>
        <ecNumber evidence="6">3.6.3.-</ecNumber>
    </submittedName>
</protein>
<evidence type="ECO:0000259" key="5">
    <source>
        <dbReference type="PROSITE" id="PS50893"/>
    </source>
</evidence>
<reference evidence="6 7" key="1">
    <citation type="submission" date="2020-03" db="EMBL/GenBank/DDBJ databases">
        <title>Genomic Encyclopedia of Type Strains, Phase IV (KMG-IV): sequencing the most valuable type-strain genomes for metagenomic binning, comparative biology and taxonomic classification.</title>
        <authorList>
            <person name="Goeker M."/>
        </authorList>
    </citation>
    <scope>NUCLEOTIDE SEQUENCE [LARGE SCALE GENOMIC DNA]</scope>
    <source>
        <strain evidence="6 7">DSM 24233</strain>
    </source>
</reference>
<keyword evidence="3" id="KW-0547">Nucleotide-binding</keyword>
<dbReference type="GO" id="GO:0016887">
    <property type="term" value="F:ATP hydrolysis activity"/>
    <property type="evidence" value="ECO:0007669"/>
    <property type="project" value="InterPro"/>
</dbReference>
<dbReference type="PANTHER" id="PTHR43553:SF24">
    <property type="entry name" value="ENERGY-COUPLING FACTOR TRANSPORTER ATP-BINDING PROTEIN ECFA1"/>
    <property type="match status" value="1"/>
</dbReference>
<dbReference type="SUPFAM" id="SSF52540">
    <property type="entry name" value="P-loop containing nucleoside triphosphate hydrolases"/>
    <property type="match status" value="2"/>
</dbReference>
<dbReference type="GO" id="GO:0005524">
    <property type="term" value="F:ATP binding"/>
    <property type="evidence" value="ECO:0007669"/>
    <property type="project" value="UniProtKB-KW"/>
</dbReference>
<dbReference type="InterPro" id="IPR003439">
    <property type="entry name" value="ABC_transporter-like_ATP-bd"/>
</dbReference>
<comment type="caution">
    <text evidence="6">The sequence shown here is derived from an EMBL/GenBank/DDBJ whole genome shotgun (WGS) entry which is preliminary data.</text>
</comment>
<dbReference type="InterPro" id="IPR027417">
    <property type="entry name" value="P-loop_NTPase"/>
</dbReference>
<dbReference type="EMBL" id="JAATJA010000002">
    <property type="protein sequence ID" value="NJB68728.1"/>
    <property type="molecule type" value="Genomic_DNA"/>
</dbReference>
<evidence type="ECO:0000313" key="7">
    <source>
        <dbReference type="Proteomes" id="UP000580856"/>
    </source>
</evidence>
<dbReference type="SMART" id="SM00382">
    <property type="entry name" value="AAA"/>
    <property type="match status" value="2"/>
</dbReference>
<dbReference type="CDD" id="cd03225">
    <property type="entry name" value="ABC_cobalt_CbiO_domain1"/>
    <property type="match status" value="2"/>
</dbReference>
<keyword evidence="6" id="KW-0378">Hydrolase</keyword>
<dbReference type="PROSITE" id="PS50893">
    <property type="entry name" value="ABC_TRANSPORTER_2"/>
    <property type="match status" value="2"/>
</dbReference>
<feature type="domain" description="ABC transporter" evidence="5">
    <location>
        <begin position="11"/>
        <end position="245"/>
    </location>
</feature>
<sequence length="465" mass="48612">MERSSDPILLVRGCALRHPHGDGFAGSMPDLDLLPGECVLLCGPSGSGKTTFLLAAAGLLEPGRVAGRVERFPHVPEGRRDAPGRTGIVLQNPETQLLCATVREEAAFGPRNMGLDETAVAERVERALGVMGLAAVAERPVEALSMGQKHRLALAATLAMEPRLLLLDEPFTQLDPQGRAMLADVVRGVCERGGAVVVSEHVPEFMDGLDARRVDMTHLDAFSPPDAAMDVFAGLRPAYETPLDVRGLTCGYRGMPPILRGVDLGVPSGAKVLVRGANGGGKSTLLKAVVGALTPSDGEVRVCGARVTHPAALFGKVGFLGQNPEAQVFEDTVRDEIAFSLCRCGLSRGDAVRRACAILEAFGLAELADRPPLALSFGQKHLVALAAMLAPGPGLVLLDEPFTGLAASVRDAVLAILDGYARATGAGVLMVSHDPRCPGWADVDLVLRDGCLASDCAVDEVGGGR</sequence>
<dbReference type="PANTHER" id="PTHR43553">
    <property type="entry name" value="HEAVY METAL TRANSPORTER"/>
    <property type="match status" value="1"/>
</dbReference>
<evidence type="ECO:0000256" key="1">
    <source>
        <dbReference type="ARBA" id="ARBA00005417"/>
    </source>
</evidence>
<keyword evidence="7" id="KW-1185">Reference proteome</keyword>
<dbReference type="Pfam" id="PF00005">
    <property type="entry name" value="ABC_tran"/>
    <property type="match status" value="2"/>
</dbReference>
<dbReference type="RefSeq" id="WP_167941771.1">
    <property type="nucleotide sequence ID" value="NZ_JAATJA010000002.1"/>
</dbReference>